<dbReference type="PANTHER" id="PTHR11610:SF178">
    <property type="entry name" value="LIPASE MEMBER H-A-LIKE PROTEIN"/>
    <property type="match status" value="1"/>
</dbReference>
<proteinExistence type="inferred from homology"/>
<feature type="chain" id="PRO_5029824793" description="phospholipase A1" evidence="9">
    <location>
        <begin position="25"/>
        <end position="363"/>
    </location>
</feature>
<comment type="similarity">
    <text evidence="3 8">Belongs to the AB hydrolase superfamily. Lipase family.</text>
</comment>
<comment type="catalytic activity">
    <reaction evidence="1">
        <text>a 1,2-diacyl-sn-glycero-3-phosphocholine + H2O = a 2-acyl-sn-glycero-3-phosphocholine + a fatty acid + H(+)</text>
        <dbReference type="Rhea" id="RHEA:18689"/>
        <dbReference type="ChEBI" id="CHEBI:15377"/>
        <dbReference type="ChEBI" id="CHEBI:15378"/>
        <dbReference type="ChEBI" id="CHEBI:28868"/>
        <dbReference type="ChEBI" id="CHEBI:57643"/>
        <dbReference type="ChEBI" id="CHEBI:57875"/>
        <dbReference type="EC" id="3.1.1.32"/>
    </reaction>
</comment>
<feature type="signal peptide" evidence="9">
    <location>
        <begin position="1"/>
        <end position="24"/>
    </location>
</feature>
<evidence type="ECO:0000313" key="12">
    <source>
        <dbReference type="Proteomes" id="UP000002358"/>
    </source>
</evidence>
<dbReference type="PRINTS" id="PR00821">
    <property type="entry name" value="TAGLIPASE"/>
</dbReference>
<dbReference type="OrthoDB" id="199913at2759"/>
<feature type="domain" description="Lipase" evidence="10">
    <location>
        <begin position="52"/>
        <end position="256"/>
    </location>
</feature>
<keyword evidence="6" id="KW-0378">Hydrolase</keyword>
<dbReference type="Proteomes" id="UP000002358">
    <property type="component" value="Chromosome 2"/>
</dbReference>
<evidence type="ECO:0000256" key="1">
    <source>
        <dbReference type="ARBA" id="ARBA00000111"/>
    </source>
</evidence>
<dbReference type="GO" id="GO:0008970">
    <property type="term" value="F:phospholipase A1 activity"/>
    <property type="evidence" value="ECO:0007669"/>
    <property type="project" value="UniProtKB-EC"/>
</dbReference>
<dbReference type="RefSeq" id="XP_016838373.1">
    <property type="nucleotide sequence ID" value="XM_016982884.3"/>
</dbReference>
<evidence type="ECO:0000256" key="3">
    <source>
        <dbReference type="ARBA" id="ARBA00010701"/>
    </source>
</evidence>
<dbReference type="KEGG" id="nvi:107980727"/>
<keyword evidence="7" id="KW-1015">Disulfide bond</keyword>
<dbReference type="Pfam" id="PF00151">
    <property type="entry name" value="Lipase"/>
    <property type="match status" value="1"/>
</dbReference>
<evidence type="ECO:0000256" key="5">
    <source>
        <dbReference type="ARBA" id="ARBA00022525"/>
    </source>
</evidence>
<evidence type="ECO:0000259" key="10">
    <source>
        <dbReference type="Pfam" id="PF00151"/>
    </source>
</evidence>
<dbReference type="InParanoid" id="A0A7M7M6G3"/>
<dbReference type="EnsemblMetazoa" id="XM_016982884">
    <property type="protein sequence ID" value="XP_016838373"/>
    <property type="gene ID" value="LOC107980727"/>
</dbReference>
<dbReference type="GO" id="GO:0016042">
    <property type="term" value="P:lipid catabolic process"/>
    <property type="evidence" value="ECO:0007669"/>
    <property type="project" value="TreeGrafter"/>
</dbReference>
<comment type="subcellular location">
    <subcellularLocation>
        <location evidence="2">Secreted</location>
    </subcellularLocation>
</comment>
<dbReference type="InterPro" id="IPR029058">
    <property type="entry name" value="AB_hydrolase_fold"/>
</dbReference>
<name>A0A7M7M6G3_NASVI</name>
<evidence type="ECO:0000256" key="4">
    <source>
        <dbReference type="ARBA" id="ARBA00013179"/>
    </source>
</evidence>
<organism evidence="11 12">
    <name type="scientific">Nasonia vitripennis</name>
    <name type="common">Parasitic wasp</name>
    <dbReference type="NCBI Taxonomy" id="7425"/>
    <lineage>
        <taxon>Eukaryota</taxon>
        <taxon>Metazoa</taxon>
        <taxon>Ecdysozoa</taxon>
        <taxon>Arthropoda</taxon>
        <taxon>Hexapoda</taxon>
        <taxon>Insecta</taxon>
        <taxon>Pterygota</taxon>
        <taxon>Neoptera</taxon>
        <taxon>Endopterygota</taxon>
        <taxon>Hymenoptera</taxon>
        <taxon>Apocrita</taxon>
        <taxon>Proctotrupomorpha</taxon>
        <taxon>Chalcidoidea</taxon>
        <taxon>Pteromalidae</taxon>
        <taxon>Pteromalinae</taxon>
        <taxon>Nasonia</taxon>
    </lineage>
</organism>
<evidence type="ECO:0000256" key="9">
    <source>
        <dbReference type="SAM" id="SignalP"/>
    </source>
</evidence>
<evidence type="ECO:0000256" key="7">
    <source>
        <dbReference type="ARBA" id="ARBA00023157"/>
    </source>
</evidence>
<dbReference type="SMR" id="A0A7M7M6G3"/>
<dbReference type="InterPro" id="IPR013818">
    <property type="entry name" value="Lipase"/>
</dbReference>
<keyword evidence="9" id="KW-0732">Signal</keyword>
<protein>
    <recommendedName>
        <fullName evidence="4">phospholipase A1</fullName>
        <ecNumber evidence="4">3.1.1.32</ecNumber>
    </recommendedName>
</protein>
<dbReference type="EC" id="3.1.1.32" evidence="4"/>
<dbReference type="GeneID" id="107980727"/>
<keyword evidence="5" id="KW-0964">Secreted</keyword>
<reference evidence="11" key="1">
    <citation type="submission" date="2021-01" db="UniProtKB">
        <authorList>
            <consortium name="EnsemblMetazoa"/>
        </authorList>
    </citation>
    <scope>IDENTIFICATION</scope>
</reference>
<evidence type="ECO:0000313" key="11">
    <source>
        <dbReference type="EnsemblMetazoa" id="XP_016838373"/>
    </source>
</evidence>
<dbReference type="InterPro" id="IPR000734">
    <property type="entry name" value="TAG_lipase"/>
</dbReference>
<dbReference type="Gene3D" id="3.40.50.1820">
    <property type="entry name" value="alpha/beta hydrolase"/>
    <property type="match status" value="1"/>
</dbReference>
<evidence type="ECO:0000256" key="2">
    <source>
        <dbReference type="ARBA" id="ARBA00004613"/>
    </source>
</evidence>
<dbReference type="GO" id="GO:0005615">
    <property type="term" value="C:extracellular space"/>
    <property type="evidence" value="ECO:0007669"/>
    <property type="project" value="TreeGrafter"/>
</dbReference>
<dbReference type="AlphaFoldDB" id="A0A7M7M6G3"/>
<evidence type="ECO:0000256" key="6">
    <source>
        <dbReference type="ARBA" id="ARBA00022801"/>
    </source>
</evidence>
<sequence>MANLWYFLLSTSFVISTVNKCILANPAPCRTFKEYVDYFFEDDDVEVEFFKYTIGHNNVKNLKFDPAKRTTIIVHGFMNTHKNDWIRKMRQKLLQWQDMNVIVVDWSSVFLEDSFAYYKEAARKTEFVADEIYNFLINWAKKNKKTPIQWPYLHLIGHSLGAHIVGQVAKKLKPHVHVDRVTALDPAKPFFIEGAEGADLKLDKSCAQFVDVIHTNSHPRDDTFGLYEPLGHIDFYPNGGDQQWLCSNDREGRTLSKDSVFIKCFSHLFLGMDLSQLYGNITSRFLNGHNMVCDHNICPEYFTDSINSKEPLYAYKVNPPIRKKKNRCSNTNRKKGTWVEMGMNAYLYNNSRYHGTYYIDIPC</sequence>
<evidence type="ECO:0000256" key="8">
    <source>
        <dbReference type="RuleBase" id="RU004262"/>
    </source>
</evidence>
<keyword evidence="12" id="KW-1185">Reference proteome</keyword>
<dbReference type="SUPFAM" id="SSF53474">
    <property type="entry name" value="alpha/beta-Hydrolases"/>
    <property type="match status" value="1"/>
</dbReference>
<accession>A0A7M7M6G3</accession>
<dbReference type="PANTHER" id="PTHR11610">
    <property type="entry name" value="LIPASE"/>
    <property type="match status" value="1"/>
</dbReference>